<sequence>MEKKKLLSIIVICVVLPTLFLISTKFVNKESGGTGTYNDQTAQFIHEDPSRTLASLKAKKSGIYYFGFPSCPWCQELLPVFNTVLKKNKLKAYVVDTRSSAYTSKDNIVLEQFFIHYINKKRLVVPLIIMINHDGKIKNHIATVPGHNAEMKKMTSSQKRKLEVELNQMCIWYKN</sequence>
<evidence type="ECO:0000313" key="2">
    <source>
        <dbReference type="Proteomes" id="UP000510788"/>
    </source>
</evidence>
<dbReference type="AlphaFoldDB" id="A0A9X7TXU4"/>
<reference evidence="1 2" key="1">
    <citation type="submission" date="2020-01" db="EMBL/GenBank/DDBJ databases">
        <title>Complete and circular genome sequences of six lactobacillus isolates from horses.</title>
        <authorList>
            <person name="Hassan H.M."/>
        </authorList>
    </citation>
    <scope>NUCLEOTIDE SEQUENCE [LARGE SCALE GENOMIC DNA]</scope>
    <source>
        <strain evidence="1 2">3DG</strain>
    </source>
</reference>
<evidence type="ECO:0000313" key="1">
    <source>
        <dbReference type="EMBL" id="QLL67494.1"/>
    </source>
</evidence>
<dbReference type="SUPFAM" id="SSF52833">
    <property type="entry name" value="Thioredoxin-like"/>
    <property type="match status" value="1"/>
</dbReference>
<dbReference type="Gene3D" id="3.40.30.10">
    <property type="entry name" value="Glutaredoxin"/>
    <property type="match status" value="1"/>
</dbReference>
<name>A0A9X7TXU4_LACJH</name>
<dbReference type="EMBL" id="CP047409">
    <property type="protein sequence ID" value="QLL67494.1"/>
    <property type="molecule type" value="Genomic_DNA"/>
</dbReference>
<dbReference type="RefSeq" id="WP_180873429.1">
    <property type="nucleotide sequence ID" value="NZ_CP047409.1"/>
</dbReference>
<organism evidence="1 2">
    <name type="scientific">Lactobacillus johnsonii</name>
    <dbReference type="NCBI Taxonomy" id="33959"/>
    <lineage>
        <taxon>Bacteria</taxon>
        <taxon>Bacillati</taxon>
        <taxon>Bacillota</taxon>
        <taxon>Bacilli</taxon>
        <taxon>Lactobacillales</taxon>
        <taxon>Lactobacillaceae</taxon>
        <taxon>Lactobacillus</taxon>
    </lineage>
</organism>
<accession>A0A9X7TXU4</accession>
<dbReference type="Proteomes" id="UP000510788">
    <property type="component" value="Chromosome"/>
</dbReference>
<gene>
    <name evidence="1" type="ORF">GTO82_00780</name>
</gene>
<protein>
    <recommendedName>
        <fullName evidence="3">Bacteriocin transport accessory protein</fullName>
    </recommendedName>
</protein>
<evidence type="ECO:0008006" key="3">
    <source>
        <dbReference type="Google" id="ProtNLM"/>
    </source>
</evidence>
<proteinExistence type="predicted"/>
<dbReference type="InterPro" id="IPR036249">
    <property type="entry name" value="Thioredoxin-like_sf"/>
</dbReference>